<dbReference type="EMBL" id="JAEMGP010000003">
    <property type="protein sequence ID" value="KAG5211572.1"/>
    <property type="molecule type" value="Genomic_DNA"/>
</dbReference>
<organism evidence="1 2">
    <name type="scientific">Ovis aries</name>
    <name type="common">Sheep</name>
    <dbReference type="NCBI Taxonomy" id="9940"/>
    <lineage>
        <taxon>Eukaryota</taxon>
        <taxon>Metazoa</taxon>
        <taxon>Chordata</taxon>
        <taxon>Craniata</taxon>
        <taxon>Vertebrata</taxon>
        <taxon>Euteleostomi</taxon>
        <taxon>Mammalia</taxon>
        <taxon>Eutheria</taxon>
        <taxon>Laurasiatheria</taxon>
        <taxon>Artiodactyla</taxon>
        <taxon>Ruminantia</taxon>
        <taxon>Pecora</taxon>
        <taxon>Bovidae</taxon>
        <taxon>Caprinae</taxon>
        <taxon>Ovis</taxon>
    </lineage>
</organism>
<gene>
    <name evidence="1" type="ORF">JEQ12_014001</name>
</gene>
<proteinExistence type="predicted"/>
<reference evidence="1 2" key="1">
    <citation type="submission" date="2020-12" db="EMBL/GenBank/DDBJ databases">
        <title>De novo assembly of Tibetan sheep genome.</title>
        <authorList>
            <person name="Li X."/>
        </authorList>
    </citation>
    <scope>NUCLEOTIDE SEQUENCE [LARGE SCALE GENOMIC DNA]</scope>
    <source>
        <tissue evidence="1">Heart</tissue>
    </source>
</reference>
<dbReference type="GO" id="GO:0045944">
    <property type="term" value="P:positive regulation of transcription by RNA polymerase II"/>
    <property type="evidence" value="ECO:0007669"/>
    <property type="project" value="TreeGrafter"/>
</dbReference>
<dbReference type="GO" id="GO:0043565">
    <property type="term" value="F:sequence-specific DNA binding"/>
    <property type="evidence" value="ECO:0007669"/>
    <property type="project" value="TreeGrafter"/>
</dbReference>
<sequence length="184" mass="20450">MGKICHSGRKMWKWGFHMSETESKLLFGKKNLEPPSLSQTFQGIKIPACNLRVQTLQVRDPHTQEQLTQFPSHPGNEFVTHAAASERVEAEIIDKTRRQPGLMAQMAVGSAVGHILHHVITGYFSGGSSTEPSSPDITYQEAQGTQLPQLQQNGPCFYEVKQFSECAQSQGDLQFCDGFSEVLK</sequence>
<protein>
    <submittedName>
        <fullName evidence="1">Uncharacterized protein</fullName>
    </submittedName>
</protein>
<accession>A0A836AIP8</accession>
<dbReference type="GO" id="GO:0007005">
    <property type="term" value="P:mitochondrion organization"/>
    <property type="evidence" value="ECO:0007669"/>
    <property type="project" value="InterPro"/>
</dbReference>
<evidence type="ECO:0000313" key="1">
    <source>
        <dbReference type="EMBL" id="KAG5211572.1"/>
    </source>
</evidence>
<dbReference type="GO" id="GO:0005634">
    <property type="term" value="C:nucleus"/>
    <property type="evidence" value="ECO:0007669"/>
    <property type="project" value="TreeGrafter"/>
</dbReference>
<name>A0A836AIP8_SHEEP</name>
<dbReference type="GO" id="GO:0005739">
    <property type="term" value="C:mitochondrion"/>
    <property type="evidence" value="ECO:0007669"/>
    <property type="project" value="TreeGrafter"/>
</dbReference>
<evidence type="ECO:0000313" key="2">
    <source>
        <dbReference type="Proteomes" id="UP000664991"/>
    </source>
</evidence>
<dbReference type="AlphaFoldDB" id="A0A836AIP8"/>
<dbReference type="InterPro" id="IPR055304">
    <property type="entry name" value="CHCHD2/10-like"/>
</dbReference>
<dbReference type="Proteomes" id="UP000664991">
    <property type="component" value="Unassembled WGS sequence"/>
</dbReference>
<comment type="caution">
    <text evidence="1">The sequence shown here is derived from an EMBL/GenBank/DDBJ whole genome shotgun (WGS) entry which is preliminary data.</text>
</comment>
<dbReference type="PANTHER" id="PTHR13523:SF3">
    <property type="entry name" value="COILED-COIL-HELIX-COILED-COIL-HELIX DOMAIN-CONTAINING PROTEIN 2-RELATED"/>
    <property type="match status" value="1"/>
</dbReference>
<dbReference type="PANTHER" id="PTHR13523">
    <property type="entry name" value="COILED-COIL-HELIX-COILED-COIL-HELIX DOMAIN CONTAINING 2/NUR77"/>
    <property type="match status" value="1"/>
</dbReference>